<dbReference type="HOGENOM" id="CLU_3234777_0_0_4"/>
<comment type="caution">
    <text evidence="1">The sequence shown here is derived from an EMBL/GenBank/DDBJ whole genome shotgun (WGS) entry which is preliminary data.</text>
</comment>
<reference evidence="1" key="1">
    <citation type="submission" date="2009-04" db="EMBL/GenBank/DDBJ databases">
        <authorList>
            <person name="Weinstock G."/>
            <person name="Sodergren E."/>
            <person name="Clifton S."/>
            <person name="Fulton L."/>
            <person name="Fulton B."/>
            <person name="Courtney L."/>
            <person name="Fronick C."/>
            <person name="Harrison M."/>
            <person name="Strong C."/>
            <person name="Farmer C."/>
            <person name="Delahaunty K."/>
            <person name="Markovic C."/>
            <person name="Hall O."/>
            <person name="Minx P."/>
            <person name="Tomlinson C."/>
            <person name="Mitreva M."/>
            <person name="Nelson J."/>
            <person name="Hou S."/>
            <person name="Wollam A."/>
            <person name="Pepin K.H."/>
            <person name="Johnson M."/>
            <person name="Bhonagiri V."/>
            <person name="Nash W.E."/>
            <person name="Warren W."/>
            <person name="Chinwalla A."/>
            <person name="Mardis E.R."/>
            <person name="Wilson R.K."/>
        </authorList>
    </citation>
    <scope>NUCLEOTIDE SEQUENCE [LARGE SCALE GENOMIC DNA]</scope>
    <source>
        <strain evidence="1">ATCC 51147</strain>
    </source>
</reference>
<evidence type="ECO:0000313" key="1">
    <source>
        <dbReference type="EMBL" id="EEP69584.1"/>
    </source>
</evidence>
<accession>C4GEH5</accession>
<sequence length="43" mass="4951">MVCNLLNTKRKNFSVFSGCLNFSLYSLTKNKLKCQVFTNFALN</sequence>
<dbReference type="Proteomes" id="UP000003009">
    <property type="component" value="Unassembled WGS sequence"/>
</dbReference>
<proteinExistence type="predicted"/>
<protein>
    <submittedName>
        <fullName evidence="1">Uncharacterized protein</fullName>
    </submittedName>
</protein>
<gene>
    <name evidence="1" type="ORF">GCWU000324_00061</name>
</gene>
<organism evidence="1 2">
    <name type="scientific">Kingella oralis ATCC 51147</name>
    <dbReference type="NCBI Taxonomy" id="629741"/>
    <lineage>
        <taxon>Bacteria</taxon>
        <taxon>Pseudomonadati</taxon>
        <taxon>Pseudomonadota</taxon>
        <taxon>Betaproteobacteria</taxon>
        <taxon>Neisseriales</taxon>
        <taxon>Neisseriaceae</taxon>
        <taxon>Kingella</taxon>
    </lineage>
</organism>
<dbReference type="EMBL" id="ACJW02000001">
    <property type="protein sequence ID" value="EEP69584.1"/>
    <property type="molecule type" value="Genomic_DNA"/>
</dbReference>
<name>C4GEH5_9NEIS</name>
<keyword evidence="2" id="KW-1185">Reference proteome</keyword>
<dbReference type="AlphaFoldDB" id="C4GEH5"/>
<evidence type="ECO:0000313" key="2">
    <source>
        <dbReference type="Proteomes" id="UP000003009"/>
    </source>
</evidence>